<dbReference type="PANTHER" id="PTHR31956">
    <property type="entry name" value="NON-SPECIFIC PHOSPHOLIPASE C4-RELATED"/>
    <property type="match status" value="1"/>
</dbReference>
<dbReference type="GO" id="GO:0005509">
    <property type="term" value="F:calcium ion binding"/>
    <property type="evidence" value="ECO:0007669"/>
    <property type="project" value="InterPro"/>
</dbReference>
<dbReference type="SUPFAM" id="SSF49313">
    <property type="entry name" value="Cadherin-like"/>
    <property type="match status" value="1"/>
</dbReference>
<feature type="compositionally biased region" description="Polar residues" evidence="3">
    <location>
        <begin position="425"/>
        <end position="434"/>
    </location>
</feature>
<keyword evidence="4" id="KW-0732">Signal</keyword>
<dbReference type="Gene3D" id="2.60.40.10">
    <property type="entry name" value="Immunoglobulins"/>
    <property type="match status" value="1"/>
</dbReference>
<evidence type="ECO:0000256" key="3">
    <source>
        <dbReference type="SAM" id="MobiDB-lite"/>
    </source>
</evidence>
<dbReference type="GO" id="GO:0005975">
    <property type="term" value="P:carbohydrate metabolic process"/>
    <property type="evidence" value="ECO:0007669"/>
    <property type="project" value="UniProtKB-ARBA"/>
</dbReference>
<proteinExistence type="predicted"/>
<dbReference type="AlphaFoldDB" id="A0A917ZQ88"/>
<dbReference type="InterPro" id="IPR000998">
    <property type="entry name" value="MAM_dom"/>
</dbReference>
<dbReference type="GO" id="GO:0016020">
    <property type="term" value="C:membrane"/>
    <property type="evidence" value="ECO:0007669"/>
    <property type="project" value="InterPro"/>
</dbReference>
<sequence>MRPYRIAGTICASVLALAAAGSVPAISTASTARHQPSAGPAAATAGDIPEFDHVVVVLFENKKLSSIKGNSDAPYFNSLSSQGTLLTGSYALTHPSQPNYIGLFSGSTQGVSNDDCPKNFTTGNLGQQLLDAGQSFKAYSEGLPSAGYTGCSSGKYRRKHAPWANFPTVGGSSYNLPFSSFPSDYSKLPTVSFVTPDMCSDMHDCSIGTGDSWLKSKLDGYAQWAKTHNSLLVTTFDEDSGTSVNQIYTSLVGEHVKVGYESTASVNHYSVLRTLEDMYGLRALGKAADKSPITDAWTTSTGVSVANPGNQSGRIGTAVSLRLSASGGTAPYTWSASGLPTGLSIGTTNGLVSGTPTTNGTFTPSVTAKDASGATASTSFTWTVSSTGGGSAVFSDDFESDKGWTVNASGTDTATAGVWDRGNPDRTTSASSGQIKQLGTTVSGVGALSTGSAAGASDGANDLDGGVTTVFSAPIALPSAGSLTLHFSYNVAHGNNSGSDDHLKVRVLDGTQATTVFTKTGAASEVAGKWQTGSADLSAFAGKSVRVFLEAADAGTPSLFEAQVDDVSITNG</sequence>
<feature type="domain" description="MAM" evidence="5">
    <location>
        <begin position="394"/>
        <end position="572"/>
    </location>
</feature>
<dbReference type="PANTHER" id="PTHR31956:SF1">
    <property type="entry name" value="NON-SPECIFIC PHOSPHOLIPASE C1"/>
    <property type="match status" value="1"/>
</dbReference>
<keyword evidence="7" id="KW-1185">Reference proteome</keyword>
<name>A0A917ZQ88_9ACTN</name>
<keyword evidence="2" id="KW-0843">Virulence</keyword>
<evidence type="ECO:0000259" key="5">
    <source>
        <dbReference type="PROSITE" id="PS50060"/>
    </source>
</evidence>
<evidence type="ECO:0000256" key="2">
    <source>
        <dbReference type="ARBA" id="ARBA00023026"/>
    </source>
</evidence>
<dbReference type="Proteomes" id="UP000641932">
    <property type="component" value="Unassembled WGS sequence"/>
</dbReference>
<evidence type="ECO:0000313" key="6">
    <source>
        <dbReference type="EMBL" id="GGO89394.1"/>
    </source>
</evidence>
<keyword evidence="1" id="KW-0378">Hydrolase</keyword>
<dbReference type="Pfam" id="PF04185">
    <property type="entry name" value="Phosphoesterase"/>
    <property type="match status" value="1"/>
</dbReference>
<reference evidence="6" key="2">
    <citation type="submission" date="2020-09" db="EMBL/GenBank/DDBJ databases">
        <authorList>
            <person name="Sun Q."/>
            <person name="Zhou Y."/>
        </authorList>
    </citation>
    <scope>NUCLEOTIDE SEQUENCE</scope>
    <source>
        <strain evidence="6">CGMCC 4.7201</strain>
    </source>
</reference>
<gene>
    <name evidence="6" type="ORF">GCM10012280_32430</name>
</gene>
<dbReference type="EMBL" id="BMMS01000013">
    <property type="protein sequence ID" value="GGO89394.1"/>
    <property type="molecule type" value="Genomic_DNA"/>
</dbReference>
<comment type="caution">
    <text evidence="6">The sequence shown here is derived from an EMBL/GenBank/DDBJ whole genome shotgun (WGS) entry which is preliminary data.</text>
</comment>
<evidence type="ECO:0000313" key="7">
    <source>
        <dbReference type="Proteomes" id="UP000641932"/>
    </source>
</evidence>
<dbReference type="InterPro" id="IPR013783">
    <property type="entry name" value="Ig-like_fold"/>
</dbReference>
<dbReference type="RefSeq" id="WP_189132386.1">
    <property type="nucleotide sequence ID" value="NZ_BMMS01000013.1"/>
</dbReference>
<evidence type="ECO:0000256" key="4">
    <source>
        <dbReference type="SAM" id="SignalP"/>
    </source>
</evidence>
<dbReference type="InterPro" id="IPR007312">
    <property type="entry name" value="Phosphoesterase"/>
</dbReference>
<accession>A0A917ZQ88</accession>
<dbReference type="InterPro" id="IPR017850">
    <property type="entry name" value="Alkaline_phosphatase_core_sf"/>
</dbReference>
<dbReference type="InterPro" id="IPR015919">
    <property type="entry name" value="Cadherin-like_sf"/>
</dbReference>
<feature type="signal peptide" evidence="4">
    <location>
        <begin position="1"/>
        <end position="18"/>
    </location>
</feature>
<organism evidence="6 7">
    <name type="scientific">Wenjunlia tyrosinilytica</name>
    <dbReference type="NCBI Taxonomy" id="1544741"/>
    <lineage>
        <taxon>Bacteria</taxon>
        <taxon>Bacillati</taxon>
        <taxon>Actinomycetota</taxon>
        <taxon>Actinomycetes</taxon>
        <taxon>Kitasatosporales</taxon>
        <taxon>Streptomycetaceae</taxon>
        <taxon>Wenjunlia</taxon>
    </lineage>
</organism>
<dbReference type="Pfam" id="PF05345">
    <property type="entry name" value="He_PIG"/>
    <property type="match status" value="1"/>
</dbReference>
<dbReference type="Gene3D" id="3.40.720.10">
    <property type="entry name" value="Alkaline Phosphatase, subunit A"/>
    <property type="match status" value="1"/>
</dbReference>
<dbReference type="PROSITE" id="PS50060">
    <property type="entry name" value="MAM_2"/>
    <property type="match status" value="1"/>
</dbReference>
<dbReference type="GO" id="GO:0042578">
    <property type="term" value="F:phosphoric ester hydrolase activity"/>
    <property type="evidence" value="ECO:0007669"/>
    <property type="project" value="UniProtKB-ARBA"/>
</dbReference>
<evidence type="ECO:0000256" key="1">
    <source>
        <dbReference type="ARBA" id="ARBA00022801"/>
    </source>
</evidence>
<feature type="chain" id="PRO_5039587061" description="MAM domain-containing protein" evidence="4">
    <location>
        <begin position="19"/>
        <end position="572"/>
    </location>
</feature>
<reference evidence="6" key="1">
    <citation type="journal article" date="2014" name="Int. J. Syst. Evol. Microbiol.">
        <title>Complete genome sequence of Corynebacterium casei LMG S-19264T (=DSM 44701T), isolated from a smear-ripened cheese.</title>
        <authorList>
            <consortium name="US DOE Joint Genome Institute (JGI-PGF)"/>
            <person name="Walter F."/>
            <person name="Albersmeier A."/>
            <person name="Kalinowski J."/>
            <person name="Ruckert C."/>
        </authorList>
    </citation>
    <scope>NUCLEOTIDE SEQUENCE</scope>
    <source>
        <strain evidence="6">CGMCC 4.7201</strain>
    </source>
</reference>
<protein>
    <recommendedName>
        <fullName evidence="5">MAM domain-containing protein</fullName>
    </recommendedName>
</protein>
<feature type="region of interest" description="Disordered" evidence="3">
    <location>
        <begin position="409"/>
        <end position="434"/>
    </location>
</feature>